<name>A0A811UST4_CERCA</name>
<feature type="region of interest" description="Disordered" evidence="1">
    <location>
        <begin position="1"/>
        <end position="22"/>
    </location>
</feature>
<protein>
    <submittedName>
        <fullName evidence="2">(Mediterranean fruit fly) hypothetical protein</fullName>
    </submittedName>
</protein>
<gene>
    <name evidence="2" type="ORF">CCAP1982_LOCUS8547</name>
</gene>
<reference evidence="2" key="1">
    <citation type="submission" date="2020-11" db="EMBL/GenBank/DDBJ databases">
        <authorList>
            <person name="Whitehead M."/>
        </authorList>
    </citation>
    <scope>NUCLEOTIDE SEQUENCE</scope>
    <source>
        <strain evidence="2">EGII</strain>
    </source>
</reference>
<evidence type="ECO:0000313" key="2">
    <source>
        <dbReference type="EMBL" id="CAD7000043.1"/>
    </source>
</evidence>
<sequence length="151" mass="17226">MRRSRRRGRGETLTNPIHQTSSTPLHSNMNCYRLLNVLATKCRGIYSYDIASTNNKKHTQNPGDKSSYTNAWLPKVFEFRIKELARPQILRLRRRATTIHHSDFRQPAGCRLAASRWLLTVGTFADGRLVVWSVEWLVAGYVNSPAASGQQ</sequence>
<evidence type="ECO:0000313" key="3">
    <source>
        <dbReference type="Proteomes" id="UP000606786"/>
    </source>
</evidence>
<feature type="compositionally biased region" description="Polar residues" evidence="1">
    <location>
        <begin position="12"/>
        <end position="22"/>
    </location>
</feature>
<dbReference type="AlphaFoldDB" id="A0A811UST4"/>
<evidence type="ECO:0000256" key="1">
    <source>
        <dbReference type="SAM" id="MobiDB-lite"/>
    </source>
</evidence>
<feature type="non-terminal residue" evidence="2">
    <location>
        <position position="151"/>
    </location>
</feature>
<dbReference type="EMBL" id="CAJHJT010000012">
    <property type="protein sequence ID" value="CAD7000043.1"/>
    <property type="molecule type" value="Genomic_DNA"/>
</dbReference>
<dbReference type="Proteomes" id="UP000606786">
    <property type="component" value="Unassembled WGS sequence"/>
</dbReference>
<comment type="caution">
    <text evidence="2">The sequence shown here is derived from an EMBL/GenBank/DDBJ whole genome shotgun (WGS) entry which is preliminary data.</text>
</comment>
<organism evidence="2 3">
    <name type="scientific">Ceratitis capitata</name>
    <name type="common">Mediterranean fruit fly</name>
    <name type="synonym">Tephritis capitata</name>
    <dbReference type="NCBI Taxonomy" id="7213"/>
    <lineage>
        <taxon>Eukaryota</taxon>
        <taxon>Metazoa</taxon>
        <taxon>Ecdysozoa</taxon>
        <taxon>Arthropoda</taxon>
        <taxon>Hexapoda</taxon>
        <taxon>Insecta</taxon>
        <taxon>Pterygota</taxon>
        <taxon>Neoptera</taxon>
        <taxon>Endopterygota</taxon>
        <taxon>Diptera</taxon>
        <taxon>Brachycera</taxon>
        <taxon>Muscomorpha</taxon>
        <taxon>Tephritoidea</taxon>
        <taxon>Tephritidae</taxon>
        <taxon>Ceratitis</taxon>
        <taxon>Ceratitis</taxon>
    </lineage>
</organism>
<proteinExistence type="predicted"/>
<keyword evidence="3" id="KW-1185">Reference proteome</keyword>
<accession>A0A811UST4</accession>